<reference evidence="2 3" key="1">
    <citation type="journal article" date="2018" name="Front. Microbiol.">
        <title>Genome-Wide Analysis of Corynespora cassiicola Leaf Fall Disease Putative Effectors.</title>
        <authorList>
            <person name="Lopez D."/>
            <person name="Ribeiro S."/>
            <person name="Label P."/>
            <person name="Fumanal B."/>
            <person name="Venisse J.S."/>
            <person name="Kohler A."/>
            <person name="de Oliveira R.R."/>
            <person name="Labutti K."/>
            <person name="Lipzen A."/>
            <person name="Lail K."/>
            <person name="Bauer D."/>
            <person name="Ohm R.A."/>
            <person name="Barry K.W."/>
            <person name="Spatafora J."/>
            <person name="Grigoriev I.V."/>
            <person name="Martin F.M."/>
            <person name="Pujade-Renaud V."/>
        </authorList>
    </citation>
    <scope>NUCLEOTIDE SEQUENCE [LARGE SCALE GENOMIC DNA]</scope>
    <source>
        <strain evidence="2 3">Philippines</strain>
    </source>
</reference>
<gene>
    <name evidence="2" type="ORF">BS50DRAFT_568063</name>
</gene>
<name>A0A2T2PCL1_CORCC</name>
<organism evidence="2 3">
    <name type="scientific">Corynespora cassiicola Philippines</name>
    <dbReference type="NCBI Taxonomy" id="1448308"/>
    <lineage>
        <taxon>Eukaryota</taxon>
        <taxon>Fungi</taxon>
        <taxon>Dikarya</taxon>
        <taxon>Ascomycota</taxon>
        <taxon>Pezizomycotina</taxon>
        <taxon>Dothideomycetes</taxon>
        <taxon>Pleosporomycetidae</taxon>
        <taxon>Pleosporales</taxon>
        <taxon>Corynesporascaceae</taxon>
        <taxon>Corynespora</taxon>
    </lineage>
</organism>
<evidence type="ECO:0000313" key="2">
    <source>
        <dbReference type="EMBL" id="PSN75401.1"/>
    </source>
</evidence>
<accession>A0A2T2PCL1</accession>
<protein>
    <submittedName>
        <fullName evidence="2">Uncharacterized protein</fullName>
    </submittedName>
</protein>
<dbReference type="AlphaFoldDB" id="A0A2T2PCL1"/>
<evidence type="ECO:0000313" key="3">
    <source>
        <dbReference type="Proteomes" id="UP000240883"/>
    </source>
</evidence>
<dbReference type="Proteomes" id="UP000240883">
    <property type="component" value="Unassembled WGS sequence"/>
</dbReference>
<dbReference type="EMBL" id="KZ678128">
    <property type="protein sequence ID" value="PSN75401.1"/>
    <property type="molecule type" value="Genomic_DNA"/>
</dbReference>
<evidence type="ECO:0000256" key="1">
    <source>
        <dbReference type="SAM" id="MobiDB-lite"/>
    </source>
</evidence>
<proteinExistence type="predicted"/>
<keyword evidence="3" id="KW-1185">Reference proteome</keyword>
<sequence>MWRCPRTRGRGSATRTPHGGDRSASAAFHMTTSFVSNPNSSSAESIGIIAQASYRAGLTRRPLALLLLVVGLLDRHPGPLGSTGVRQWLPRDPAFWKKRRVRARTADQWIHVPGTGQIYTAYRRSTLLCAGKRAKACQLALWQEVIPSRRATSFGAE</sequence>
<feature type="region of interest" description="Disordered" evidence="1">
    <location>
        <begin position="1"/>
        <end position="24"/>
    </location>
</feature>